<dbReference type="InterPro" id="IPR022764">
    <property type="entry name" value="Peptidase_S54_rhomboid_dom"/>
</dbReference>
<feature type="transmembrane region" description="Helical" evidence="7">
    <location>
        <begin position="163"/>
        <end position="183"/>
    </location>
</feature>
<dbReference type="RefSeq" id="WP_116174453.1">
    <property type="nucleotide sequence ID" value="NZ_CP144375.1"/>
</dbReference>
<keyword evidence="5 7" id="KW-1133">Transmembrane helix</keyword>
<evidence type="ECO:0000256" key="2">
    <source>
        <dbReference type="ARBA" id="ARBA00009045"/>
    </source>
</evidence>
<keyword evidence="4" id="KW-0378">Hydrolase</keyword>
<evidence type="ECO:0000313" key="9">
    <source>
        <dbReference type="EMBL" id="REH49897.1"/>
    </source>
</evidence>
<evidence type="ECO:0000256" key="1">
    <source>
        <dbReference type="ARBA" id="ARBA00004141"/>
    </source>
</evidence>
<reference evidence="9 10" key="1">
    <citation type="submission" date="2018-08" db="EMBL/GenBank/DDBJ databases">
        <title>Genomic Encyclopedia of Archaeal and Bacterial Type Strains, Phase II (KMG-II): from individual species to whole genera.</title>
        <authorList>
            <person name="Goeker M."/>
        </authorList>
    </citation>
    <scope>NUCLEOTIDE SEQUENCE [LARGE SCALE GENOMIC DNA]</scope>
    <source>
        <strain evidence="9 10">DSM 45791</strain>
    </source>
</reference>
<evidence type="ECO:0000256" key="3">
    <source>
        <dbReference type="ARBA" id="ARBA00022692"/>
    </source>
</evidence>
<dbReference type="Gene3D" id="1.20.1540.10">
    <property type="entry name" value="Rhomboid-like"/>
    <property type="match status" value="1"/>
</dbReference>
<feature type="domain" description="Peptidase S54 rhomboid" evidence="8">
    <location>
        <begin position="122"/>
        <end position="251"/>
    </location>
</feature>
<dbReference type="PANTHER" id="PTHR43731:SF14">
    <property type="entry name" value="PRESENILIN-ASSOCIATED RHOMBOID-LIKE PROTEIN, MITOCHONDRIAL"/>
    <property type="match status" value="1"/>
</dbReference>
<dbReference type="OrthoDB" id="9807874at2"/>
<evidence type="ECO:0000256" key="5">
    <source>
        <dbReference type="ARBA" id="ARBA00022989"/>
    </source>
</evidence>
<sequence length="293" mass="31537">MTAPYGQPTDALPACYRHPGRHTGLRCTRCDRPTCPECLRDAAVGQQCVECVNEGRRATRQPVTWAGARVANRQPVLVYLLIAVNVVIYAITAVEAGSFAGNTNSPLFYDWVMWPQQAATQGEWWRVLTSGFLHIGFIHLAVNMFSLWMIGRDLERVLGRIRFAAVYFLSLIGGSIGVMLFAAPNSGAAGASTALYGLLGCYLVAVVRLKMNPRPILITLAINVFLTFSLGLSIQGHFGGLVVGAIAMAAIVYAPQANRARWQGIALSALFVVLVLIYATRAAQLASALGPGS</sequence>
<dbReference type="GO" id="GO:0004252">
    <property type="term" value="F:serine-type endopeptidase activity"/>
    <property type="evidence" value="ECO:0007669"/>
    <property type="project" value="InterPro"/>
</dbReference>
<dbReference type="GO" id="GO:0006508">
    <property type="term" value="P:proteolysis"/>
    <property type="evidence" value="ECO:0007669"/>
    <property type="project" value="UniProtKB-KW"/>
</dbReference>
<dbReference type="AlphaFoldDB" id="A0A3E0HTW6"/>
<evidence type="ECO:0000313" key="10">
    <source>
        <dbReference type="Proteomes" id="UP000256269"/>
    </source>
</evidence>
<name>A0A3E0HTW6_9PSEU</name>
<evidence type="ECO:0000256" key="6">
    <source>
        <dbReference type="ARBA" id="ARBA00023136"/>
    </source>
</evidence>
<keyword evidence="10" id="KW-1185">Reference proteome</keyword>
<comment type="caution">
    <text evidence="9">The sequence shown here is derived from an EMBL/GenBank/DDBJ whole genome shotgun (WGS) entry which is preliminary data.</text>
</comment>
<keyword evidence="9" id="KW-0645">Protease</keyword>
<evidence type="ECO:0000259" key="8">
    <source>
        <dbReference type="Pfam" id="PF01694"/>
    </source>
</evidence>
<dbReference type="InterPro" id="IPR050925">
    <property type="entry name" value="Rhomboid_protease_S54"/>
</dbReference>
<evidence type="ECO:0000256" key="7">
    <source>
        <dbReference type="SAM" id="Phobius"/>
    </source>
</evidence>
<keyword evidence="6 7" id="KW-0472">Membrane</keyword>
<keyword evidence="3 7" id="KW-0812">Transmembrane</keyword>
<feature type="transmembrane region" description="Helical" evidence="7">
    <location>
        <begin position="262"/>
        <end position="280"/>
    </location>
</feature>
<comment type="similarity">
    <text evidence="2">Belongs to the peptidase S54 family.</text>
</comment>
<accession>A0A3E0HTW6</accession>
<feature type="transmembrane region" description="Helical" evidence="7">
    <location>
        <begin position="132"/>
        <end position="151"/>
    </location>
</feature>
<feature type="transmembrane region" description="Helical" evidence="7">
    <location>
        <begin position="189"/>
        <end position="209"/>
    </location>
</feature>
<dbReference type="PANTHER" id="PTHR43731">
    <property type="entry name" value="RHOMBOID PROTEASE"/>
    <property type="match status" value="1"/>
</dbReference>
<feature type="transmembrane region" description="Helical" evidence="7">
    <location>
        <begin position="238"/>
        <end position="255"/>
    </location>
</feature>
<organism evidence="9 10">
    <name type="scientific">Kutzneria buriramensis</name>
    <dbReference type="NCBI Taxonomy" id="1045776"/>
    <lineage>
        <taxon>Bacteria</taxon>
        <taxon>Bacillati</taxon>
        <taxon>Actinomycetota</taxon>
        <taxon>Actinomycetes</taxon>
        <taxon>Pseudonocardiales</taxon>
        <taxon>Pseudonocardiaceae</taxon>
        <taxon>Kutzneria</taxon>
    </lineage>
</organism>
<dbReference type="Pfam" id="PF01694">
    <property type="entry name" value="Rhomboid"/>
    <property type="match status" value="1"/>
</dbReference>
<dbReference type="EMBL" id="QUNO01000004">
    <property type="protein sequence ID" value="REH49897.1"/>
    <property type="molecule type" value="Genomic_DNA"/>
</dbReference>
<evidence type="ECO:0000256" key="4">
    <source>
        <dbReference type="ARBA" id="ARBA00022801"/>
    </source>
</evidence>
<gene>
    <name evidence="9" type="ORF">BCF44_104162</name>
</gene>
<dbReference type="SUPFAM" id="SSF144091">
    <property type="entry name" value="Rhomboid-like"/>
    <property type="match status" value="1"/>
</dbReference>
<feature type="transmembrane region" description="Helical" evidence="7">
    <location>
        <begin position="76"/>
        <end position="100"/>
    </location>
</feature>
<feature type="transmembrane region" description="Helical" evidence="7">
    <location>
        <begin position="216"/>
        <end position="232"/>
    </location>
</feature>
<dbReference type="InterPro" id="IPR035952">
    <property type="entry name" value="Rhomboid-like_sf"/>
</dbReference>
<dbReference type="GO" id="GO:0016020">
    <property type="term" value="C:membrane"/>
    <property type="evidence" value="ECO:0007669"/>
    <property type="project" value="UniProtKB-SubCell"/>
</dbReference>
<proteinExistence type="inferred from homology"/>
<protein>
    <submittedName>
        <fullName evidence="9">Membrane associated rhomboid family serine protease</fullName>
    </submittedName>
</protein>
<comment type="subcellular location">
    <subcellularLocation>
        <location evidence="1">Membrane</location>
        <topology evidence="1">Multi-pass membrane protein</topology>
    </subcellularLocation>
</comment>
<dbReference type="Proteomes" id="UP000256269">
    <property type="component" value="Unassembled WGS sequence"/>
</dbReference>